<dbReference type="AlphaFoldDB" id="A0A0C3BZ01"/>
<organism evidence="2 3">
    <name type="scientific">Hebeloma cylindrosporum</name>
    <dbReference type="NCBI Taxonomy" id="76867"/>
    <lineage>
        <taxon>Eukaryota</taxon>
        <taxon>Fungi</taxon>
        <taxon>Dikarya</taxon>
        <taxon>Basidiomycota</taxon>
        <taxon>Agaricomycotina</taxon>
        <taxon>Agaricomycetes</taxon>
        <taxon>Agaricomycetidae</taxon>
        <taxon>Agaricales</taxon>
        <taxon>Agaricineae</taxon>
        <taxon>Hymenogastraceae</taxon>
        <taxon>Hebeloma</taxon>
    </lineage>
</organism>
<proteinExistence type="predicted"/>
<evidence type="ECO:0000313" key="3">
    <source>
        <dbReference type="Proteomes" id="UP000053424"/>
    </source>
</evidence>
<reference evidence="2 3" key="1">
    <citation type="submission" date="2014-04" db="EMBL/GenBank/DDBJ databases">
        <authorList>
            <consortium name="DOE Joint Genome Institute"/>
            <person name="Kuo A."/>
            <person name="Gay G."/>
            <person name="Dore J."/>
            <person name="Kohler A."/>
            <person name="Nagy L.G."/>
            <person name="Floudas D."/>
            <person name="Copeland A."/>
            <person name="Barry K.W."/>
            <person name="Cichocki N."/>
            <person name="Veneault-Fourrey C."/>
            <person name="LaButti K."/>
            <person name="Lindquist E.A."/>
            <person name="Lipzen A."/>
            <person name="Lundell T."/>
            <person name="Morin E."/>
            <person name="Murat C."/>
            <person name="Sun H."/>
            <person name="Tunlid A."/>
            <person name="Henrissat B."/>
            <person name="Grigoriev I.V."/>
            <person name="Hibbett D.S."/>
            <person name="Martin F."/>
            <person name="Nordberg H.P."/>
            <person name="Cantor M.N."/>
            <person name="Hua S.X."/>
        </authorList>
    </citation>
    <scope>NUCLEOTIDE SEQUENCE [LARGE SCALE GENOMIC DNA]</scope>
    <source>
        <strain evidence="3">h7</strain>
    </source>
</reference>
<reference evidence="3" key="2">
    <citation type="submission" date="2015-01" db="EMBL/GenBank/DDBJ databases">
        <title>Evolutionary Origins and Diversification of the Mycorrhizal Mutualists.</title>
        <authorList>
            <consortium name="DOE Joint Genome Institute"/>
            <consortium name="Mycorrhizal Genomics Consortium"/>
            <person name="Kohler A."/>
            <person name="Kuo A."/>
            <person name="Nagy L.G."/>
            <person name="Floudas D."/>
            <person name="Copeland A."/>
            <person name="Barry K.W."/>
            <person name="Cichocki N."/>
            <person name="Veneault-Fourrey C."/>
            <person name="LaButti K."/>
            <person name="Lindquist E.A."/>
            <person name="Lipzen A."/>
            <person name="Lundell T."/>
            <person name="Morin E."/>
            <person name="Murat C."/>
            <person name="Riley R."/>
            <person name="Ohm R."/>
            <person name="Sun H."/>
            <person name="Tunlid A."/>
            <person name="Henrissat B."/>
            <person name="Grigoriev I.V."/>
            <person name="Hibbett D.S."/>
            <person name="Martin F."/>
        </authorList>
    </citation>
    <scope>NUCLEOTIDE SEQUENCE [LARGE SCALE GENOMIC DNA]</scope>
    <source>
        <strain evidence="3">h7</strain>
    </source>
</reference>
<feature type="compositionally biased region" description="Basic and acidic residues" evidence="1">
    <location>
        <begin position="1"/>
        <end position="12"/>
    </location>
</feature>
<accession>A0A0C3BZ01</accession>
<dbReference type="EMBL" id="KN831798">
    <property type="protein sequence ID" value="KIM37274.1"/>
    <property type="molecule type" value="Genomic_DNA"/>
</dbReference>
<gene>
    <name evidence="2" type="ORF">M413DRAFT_448577</name>
</gene>
<sequence>MWREPVYSKEYLENAPKTSQGTPFGSVLFHDPPPAEYCAPPPQPGMNLEEFFPATESPELADSDYLSEEMANDPSRSNASVDHRYESPDNIDHSMGTHHVQGLTPAQYSSSHKNGYDQTFTERHTYPPTIVPHGQYHHERHAGAYPNQQAIEHLPRPPLSGPNAAGQSGRWYWIPDDAASVRSLSNLD</sequence>
<protein>
    <submittedName>
        <fullName evidence="2">Uncharacterized protein</fullName>
    </submittedName>
</protein>
<dbReference type="Proteomes" id="UP000053424">
    <property type="component" value="Unassembled WGS sequence"/>
</dbReference>
<keyword evidence="3" id="KW-1185">Reference proteome</keyword>
<evidence type="ECO:0000313" key="2">
    <source>
        <dbReference type="EMBL" id="KIM37274.1"/>
    </source>
</evidence>
<feature type="compositionally biased region" description="Pro residues" evidence="1">
    <location>
        <begin position="31"/>
        <end position="44"/>
    </location>
</feature>
<dbReference type="HOGENOM" id="CLU_1441215_0_0_1"/>
<name>A0A0C3BZ01_HEBCY</name>
<feature type="region of interest" description="Disordered" evidence="1">
    <location>
        <begin position="1"/>
        <end position="48"/>
    </location>
</feature>
<evidence type="ECO:0000256" key="1">
    <source>
        <dbReference type="SAM" id="MobiDB-lite"/>
    </source>
</evidence>